<reference evidence="3" key="1">
    <citation type="journal article" date="2019" name="Int. J. Syst. Evol. Microbiol.">
        <title>The Global Catalogue of Microorganisms (GCM) 10K type strain sequencing project: providing services to taxonomists for standard genome sequencing and annotation.</title>
        <authorList>
            <consortium name="The Broad Institute Genomics Platform"/>
            <consortium name="The Broad Institute Genome Sequencing Center for Infectious Disease"/>
            <person name="Wu L."/>
            <person name="Ma J."/>
        </authorList>
    </citation>
    <scope>NUCLEOTIDE SEQUENCE [LARGE SCALE GENOMIC DNA]</scope>
    <source>
        <strain evidence="3">KCTC 42423</strain>
    </source>
</reference>
<evidence type="ECO:0000313" key="2">
    <source>
        <dbReference type="EMBL" id="MFD2592631.1"/>
    </source>
</evidence>
<dbReference type="SUPFAM" id="SSF53756">
    <property type="entry name" value="UDP-Glycosyltransferase/glycogen phosphorylase"/>
    <property type="match status" value="1"/>
</dbReference>
<gene>
    <name evidence="2" type="ORF">ACFSTE_17480</name>
</gene>
<dbReference type="InterPro" id="IPR001296">
    <property type="entry name" value="Glyco_trans_1"/>
</dbReference>
<dbReference type="EMBL" id="JBHULX010000039">
    <property type="protein sequence ID" value="MFD2592631.1"/>
    <property type="molecule type" value="Genomic_DNA"/>
</dbReference>
<dbReference type="Gene3D" id="3.40.50.2000">
    <property type="entry name" value="Glycogen Phosphorylase B"/>
    <property type="match status" value="2"/>
</dbReference>
<evidence type="ECO:0000313" key="3">
    <source>
        <dbReference type="Proteomes" id="UP001597459"/>
    </source>
</evidence>
<dbReference type="CDD" id="cd03820">
    <property type="entry name" value="GT4_AmsD-like"/>
    <property type="match status" value="1"/>
</dbReference>
<dbReference type="RefSeq" id="WP_378254677.1">
    <property type="nucleotide sequence ID" value="NZ_JBHSJV010000001.1"/>
</dbReference>
<keyword evidence="2" id="KW-0808">Transferase</keyword>
<dbReference type="Proteomes" id="UP001597459">
    <property type="component" value="Unassembled WGS sequence"/>
</dbReference>
<dbReference type="EC" id="2.4.-.-" evidence="2"/>
<feature type="domain" description="Glycosyl transferase family 1" evidence="1">
    <location>
        <begin position="182"/>
        <end position="342"/>
    </location>
</feature>
<keyword evidence="2" id="KW-0328">Glycosyltransferase</keyword>
<name>A0ABW5NBL7_9FLAO</name>
<protein>
    <submittedName>
        <fullName evidence="2">Glycosyltransferase family 4 protein</fullName>
        <ecNumber evidence="2">2.4.-.-</ecNumber>
    </submittedName>
</protein>
<sequence>MKLLYITNQVCGSGGLERVLAIKANYLIQHYDYEIHMITLNQGKEKLFYDFSDQIVFHDLNVSGNPVAYFKQYKRQINEVVDLVSPDVISVCDDGLKGFFVPKILKKKIPILYERHASKNIFKNVDHPGLLTRCKYAVMSSLMDIGARSYDAFIVLTNYNLTEWTNENIHVIPNPLSFEVNKELNHNEQNKLIFVGSHVFQKGIDRLLKIWETIHTDFPDWSLEIYGKMDEAKTYSSMAASMELGESVRFFNPVRDIKQKYEEASIYVMTSRSEGFGMVLIEAMSVGVPCVAFDCPCGPTDIITHGEDGFLIENGAIETFAETLSGLMKNKTQRLQMGEKALQHVKRYEVAHVMPIWDHLFNTLIKK</sequence>
<dbReference type="Pfam" id="PF00534">
    <property type="entry name" value="Glycos_transf_1"/>
    <property type="match status" value="1"/>
</dbReference>
<dbReference type="PANTHER" id="PTHR12526">
    <property type="entry name" value="GLYCOSYLTRANSFERASE"/>
    <property type="match status" value="1"/>
</dbReference>
<accession>A0ABW5NBL7</accession>
<dbReference type="GO" id="GO:0016757">
    <property type="term" value="F:glycosyltransferase activity"/>
    <property type="evidence" value="ECO:0007669"/>
    <property type="project" value="UniProtKB-KW"/>
</dbReference>
<keyword evidence="3" id="KW-1185">Reference proteome</keyword>
<dbReference type="PANTHER" id="PTHR12526:SF630">
    <property type="entry name" value="GLYCOSYLTRANSFERASE"/>
    <property type="match status" value="1"/>
</dbReference>
<organism evidence="2 3">
    <name type="scientific">Aquimarina hainanensis</name>
    <dbReference type="NCBI Taxonomy" id="1578017"/>
    <lineage>
        <taxon>Bacteria</taxon>
        <taxon>Pseudomonadati</taxon>
        <taxon>Bacteroidota</taxon>
        <taxon>Flavobacteriia</taxon>
        <taxon>Flavobacteriales</taxon>
        <taxon>Flavobacteriaceae</taxon>
        <taxon>Aquimarina</taxon>
    </lineage>
</organism>
<comment type="caution">
    <text evidence="2">The sequence shown here is derived from an EMBL/GenBank/DDBJ whole genome shotgun (WGS) entry which is preliminary data.</text>
</comment>
<proteinExistence type="predicted"/>
<evidence type="ECO:0000259" key="1">
    <source>
        <dbReference type="Pfam" id="PF00534"/>
    </source>
</evidence>